<dbReference type="Proteomes" id="UP001148786">
    <property type="component" value="Unassembled WGS sequence"/>
</dbReference>
<proteinExistence type="predicted"/>
<evidence type="ECO:0000313" key="3">
    <source>
        <dbReference type="Proteomes" id="UP001148786"/>
    </source>
</evidence>
<sequence>MDDDFAFPVTLDVLGRLKTNGIPTDDEIHAINEALAAPLAKLKSFEEEVKKLDLLRQDIRRQQDVLSDKIKPYQVFLSANKPQLSNEHQSPTASLDAYMSKPRRWRDIALSTPRLWASIHIPIPSPQFSNSQRARDVMEYDIPTRRLIEARAEGARLWLRRSGACALSISLQFIFSAIAEFSLRWRRVEFSLPPRDMAEVLSAVQDVPVLESLVIDEYWNLFHSVGEHSAHWKESSLLKGPNIRNITFRKTPPNISAFPLAWPRIKSLCLANPHPEFDVHKLVTILTLRVQLARCNIELVFSRADFEQLLRYCPQITSLCIRCQDPGIPAWGPQENNGYHVDDNFLKLFLSPDEDGQYLCPRLEEFHCVFRAGFTDAGMLDFIIRRQDGLIPQVAKLKYMRVYFNRPLVMATGVQTQRFVEEGLALEVRYYRPEVFHGPPTPFDGLPLPEAPYSTTERLWE</sequence>
<dbReference type="AlphaFoldDB" id="A0A9W8JT31"/>
<protein>
    <recommendedName>
        <fullName evidence="4">F-box domain-containing protein</fullName>
    </recommendedName>
</protein>
<evidence type="ECO:0008006" key="4">
    <source>
        <dbReference type="Google" id="ProtNLM"/>
    </source>
</evidence>
<dbReference type="OrthoDB" id="3365698at2759"/>
<feature type="region of interest" description="Disordered" evidence="1">
    <location>
        <begin position="442"/>
        <end position="461"/>
    </location>
</feature>
<evidence type="ECO:0000256" key="1">
    <source>
        <dbReference type="SAM" id="MobiDB-lite"/>
    </source>
</evidence>
<dbReference type="EMBL" id="JANKHO010001509">
    <property type="protein sequence ID" value="KAJ3500987.1"/>
    <property type="molecule type" value="Genomic_DNA"/>
</dbReference>
<name>A0A9W8JT31_9AGAR</name>
<gene>
    <name evidence="2" type="ORF">NLJ89_g9545</name>
</gene>
<accession>A0A9W8JT31</accession>
<keyword evidence="3" id="KW-1185">Reference proteome</keyword>
<organism evidence="2 3">
    <name type="scientific">Agrocybe chaxingu</name>
    <dbReference type="NCBI Taxonomy" id="84603"/>
    <lineage>
        <taxon>Eukaryota</taxon>
        <taxon>Fungi</taxon>
        <taxon>Dikarya</taxon>
        <taxon>Basidiomycota</taxon>
        <taxon>Agaricomycotina</taxon>
        <taxon>Agaricomycetes</taxon>
        <taxon>Agaricomycetidae</taxon>
        <taxon>Agaricales</taxon>
        <taxon>Agaricineae</taxon>
        <taxon>Strophariaceae</taxon>
        <taxon>Agrocybe</taxon>
    </lineage>
</organism>
<comment type="caution">
    <text evidence="2">The sequence shown here is derived from an EMBL/GenBank/DDBJ whole genome shotgun (WGS) entry which is preliminary data.</text>
</comment>
<reference evidence="2" key="1">
    <citation type="submission" date="2022-07" db="EMBL/GenBank/DDBJ databases">
        <title>Genome Sequence of Agrocybe chaxingu.</title>
        <authorList>
            <person name="Buettner E."/>
        </authorList>
    </citation>
    <scope>NUCLEOTIDE SEQUENCE</scope>
    <source>
        <strain evidence="2">MP-N11</strain>
    </source>
</reference>
<evidence type="ECO:0000313" key="2">
    <source>
        <dbReference type="EMBL" id="KAJ3500987.1"/>
    </source>
</evidence>